<feature type="transmembrane region" description="Helical" evidence="1">
    <location>
        <begin position="61"/>
        <end position="80"/>
    </location>
</feature>
<gene>
    <name evidence="2" type="ORF">BCL90_3839</name>
    <name evidence="3" type="ORF">E3V97_01290</name>
</gene>
<evidence type="ECO:0000313" key="4">
    <source>
        <dbReference type="Proteomes" id="UP000273898"/>
    </source>
</evidence>
<feature type="transmembrane region" description="Helical" evidence="1">
    <location>
        <begin position="146"/>
        <end position="163"/>
    </location>
</feature>
<keyword evidence="5" id="KW-1185">Reference proteome</keyword>
<dbReference type="Proteomes" id="UP000273898">
    <property type="component" value="Unassembled WGS sequence"/>
</dbReference>
<evidence type="ECO:0000256" key="1">
    <source>
        <dbReference type="SAM" id="Phobius"/>
    </source>
</evidence>
<name>A0A497XY64_9SPHI</name>
<evidence type="ECO:0000313" key="2">
    <source>
        <dbReference type="EMBL" id="RLJ73677.1"/>
    </source>
</evidence>
<dbReference type="RefSeq" id="WP_121285582.1">
    <property type="nucleotide sequence ID" value="NZ_RCCK01000013.1"/>
</dbReference>
<accession>A0A497XY64</accession>
<dbReference type="OrthoDB" id="649648at2"/>
<evidence type="ECO:0000313" key="3">
    <source>
        <dbReference type="EMBL" id="TFB32700.1"/>
    </source>
</evidence>
<reference evidence="3 5" key="2">
    <citation type="submission" date="2019-03" db="EMBL/GenBank/DDBJ databases">
        <authorList>
            <person name="He R.-H."/>
        </authorList>
    </citation>
    <scope>NUCLEOTIDE SEQUENCE [LARGE SCALE GENOMIC DNA]</scope>
    <source>
        <strain evidence="3 5">DSM 19624</strain>
    </source>
</reference>
<feature type="transmembrane region" description="Helical" evidence="1">
    <location>
        <begin position="110"/>
        <end position="134"/>
    </location>
</feature>
<dbReference type="EMBL" id="RCCK01000013">
    <property type="protein sequence ID" value="RLJ73677.1"/>
    <property type="molecule type" value="Genomic_DNA"/>
</dbReference>
<evidence type="ECO:0000313" key="5">
    <source>
        <dbReference type="Proteomes" id="UP000297429"/>
    </source>
</evidence>
<dbReference type="EMBL" id="SOPX01000001">
    <property type="protein sequence ID" value="TFB32700.1"/>
    <property type="molecule type" value="Genomic_DNA"/>
</dbReference>
<dbReference type="Proteomes" id="UP000297429">
    <property type="component" value="Unassembled WGS sequence"/>
</dbReference>
<dbReference type="AlphaFoldDB" id="A0A497XY64"/>
<feature type="transmembrane region" description="Helical" evidence="1">
    <location>
        <begin position="87"/>
        <end position="104"/>
    </location>
</feature>
<reference evidence="2 4" key="1">
    <citation type="submission" date="2018-10" db="EMBL/GenBank/DDBJ databases">
        <title>Genomic Encyclopedia of Archaeal and Bacterial Type Strains, Phase II (KMG-II): from individual species to whole genera.</title>
        <authorList>
            <person name="Goeker M."/>
        </authorList>
    </citation>
    <scope>NUCLEOTIDE SEQUENCE [LARGE SCALE GENOMIC DNA]</scope>
    <source>
        <strain evidence="2 4">DSM 19624</strain>
    </source>
</reference>
<organism evidence="2 4">
    <name type="scientific">Pedobacter alluvionis</name>
    <dbReference type="NCBI Taxonomy" id="475253"/>
    <lineage>
        <taxon>Bacteria</taxon>
        <taxon>Pseudomonadati</taxon>
        <taxon>Bacteroidota</taxon>
        <taxon>Sphingobacteriia</taxon>
        <taxon>Sphingobacteriales</taxon>
        <taxon>Sphingobacteriaceae</taxon>
        <taxon>Pedobacter</taxon>
    </lineage>
</organism>
<feature type="transmembrane region" description="Helical" evidence="1">
    <location>
        <begin position="6"/>
        <end position="23"/>
    </location>
</feature>
<feature type="transmembrane region" description="Helical" evidence="1">
    <location>
        <begin position="183"/>
        <end position="204"/>
    </location>
</feature>
<keyword evidence="1" id="KW-1133">Transmembrane helix</keyword>
<keyword evidence="1" id="KW-0812">Transmembrane</keyword>
<proteinExistence type="predicted"/>
<keyword evidence="1" id="KW-0472">Membrane</keyword>
<feature type="transmembrane region" description="Helical" evidence="1">
    <location>
        <begin position="32"/>
        <end position="49"/>
    </location>
</feature>
<protein>
    <submittedName>
        <fullName evidence="2">Uncharacterized protein</fullName>
    </submittedName>
</protein>
<sequence length="212" mass="25289">MSFFTVNIIAELLCFLTALFALWRKGMWRMQILYMFLVCATEILGRYLLKGMGETDNSWLYNIYLLIEAFFIVFMFYHLLQGKIKYLNLYLGIFTGIFALSYGYDFLFHGFMIFNTNCNTIVSSCYCIMGMYYFYWLMNRGEYTDILGFAPFWWVGGVILYYFGSTVLNIFQDALIHAKDHTIRRYMIQFINVVLYGSWSYSFILKRWSTKN</sequence>
<comment type="caution">
    <text evidence="2">The sequence shown here is derived from an EMBL/GenBank/DDBJ whole genome shotgun (WGS) entry which is preliminary data.</text>
</comment>